<keyword evidence="4" id="KW-1185">Reference proteome</keyword>
<feature type="domain" description="SET" evidence="2">
    <location>
        <begin position="74"/>
        <end position="215"/>
    </location>
</feature>
<evidence type="ECO:0000259" key="2">
    <source>
        <dbReference type="PROSITE" id="PS50280"/>
    </source>
</evidence>
<dbReference type="Pfam" id="PF00856">
    <property type="entry name" value="SET"/>
    <property type="match status" value="1"/>
</dbReference>
<dbReference type="Proteomes" id="UP001337655">
    <property type="component" value="Unassembled WGS sequence"/>
</dbReference>
<evidence type="ECO:0000313" key="4">
    <source>
        <dbReference type="Proteomes" id="UP001337655"/>
    </source>
</evidence>
<dbReference type="InterPro" id="IPR001214">
    <property type="entry name" value="SET_dom"/>
</dbReference>
<accession>A0AAV9P784</accession>
<comment type="caution">
    <text evidence="3">The sequence shown here is derived from an EMBL/GenBank/DDBJ whole genome shotgun (WGS) entry which is preliminary data.</text>
</comment>
<dbReference type="EMBL" id="JAVRRT010000009">
    <property type="protein sequence ID" value="KAK5168806.1"/>
    <property type="molecule type" value="Genomic_DNA"/>
</dbReference>
<gene>
    <name evidence="3" type="ORF">LTR77_006115</name>
</gene>
<dbReference type="SUPFAM" id="SSF82199">
    <property type="entry name" value="SET domain"/>
    <property type="match status" value="1"/>
</dbReference>
<dbReference type="InterPro" id="IPR046341">
    <property type="entry name" value="SET_dom_sf"/>
</dbReference>
<protein>
    <recommendedName>
        <fullName evidence="2">SET domain-containing protein</fullName>
    </recommendedName>
</protein>
<dbReference type="PROSITE" id="PS50280">
    <property type="entry name" value="SET"/>
    <property type="match status" value="1"/>
</dbReference>
<dbReference type="RefSeq" id="XP_064658272.1">
    <property type="nucleotide sequence ID" value="XM_064803357.1"/>
</dbReference>
<feature type="region of interest" description="Disordered" evidence="1">
    <location>
        <begin position="380"/>
        <end position="409"/>
    </location>
</feature>
<sequence length="519" mass="58643">MPGKIATGEVTAPPAMEPMKDTQPLLWPEDIAFLTDHTYSATITAEIRASLSRTTTESATYAKLVAEALTAPCSRIQVRIIEDTKHPAHGQRGIFAAHHLEPDSFICLYMGHIHTNSLSDTDPHSDYDLSLDRELDLSVDAARSGNEARFANDYRGIAERPNAEFRDCLIKVKSEKRAGGTKWERRVGIFVMSAGKAGKRKAGIKAGEEITVTYGKGYWESRKTIATFRKDAEMRPDDPRRSKTGRLHLHPYNSALFASIEGQVAVNFRNLRLRIRAYDSTLGFHTKYRSTTRWAELQLLSSYSVDSSAPKHGQRPRFKVGFAEVRTTPWYQKAVDPTVVNHNRDLEYISDPAKTIIEQLLAAPNFGGLTMRDLERVADSTRAAPPPAITRARKKREASEAATKSTNRASTDIRDAYADKQLRVNTQDEPPLCYLLEKVPPEVRNTIYGYIVYEKKLIELRNKFTLPAMTRVSRLVRVESLPVFFDVNWFQEVKTAAPFQSESVYGWKNESPQVKVHRR</sequence>
<name>A0AAV9P784_9PEZI</name>
<dbReference type="AlphaFoldDB" id="A0AAV9P784"/>
<evidence type="ECO:0000313" key="3">
    <source>
        <dbReference type="EMBL" id="KAK5168806.1"/>
    </source>
</evidence>
<proteinExistence type="predicted"/>
<dbReference type="Gene3D" id="2.170.270.10">
    <property type="entry name" value="SET domain"/>
    <property type="match status" value="1"/>
</dbReference>
<dbReference type="SMART" id="SM00317">
    <property type="entry name" value="SET"/>
    <property type="match status" value="1"/>
</dbReference>
<evidence type="ECO:0000256" key="1">
    <source>
        <dbReference type="SAM" id="MobiDB-lite"/>
    </source>
</evidence>
<organism evidence="3 4">
    <name type="scientific">Saxophila tyrrhenica</name>
    <dbReference type="NCBI Taxonomy" id="1690608"/>
    <lineage>
        <taxon>Eukaryota</taxon>
        <taxon>Fungi</taxon>
        <taxon>Dikarya</taxon>
        <taxon>Ascomycota</taxon>
        <taxon>Pezizomycotina</taxon>
        <taxon>Dothideomycetes</taxon>
        <taxon>Dothideomycetidae</taxon>
        <taxon>Mycosphaerellales</taxon>
        <taxon>Extremaceae</taxon>
        <taxon>Saxophila</taxon>
    </lineage>
</organism>
<dbReference type="GeneID" id="89927455"/>
<reference evidence="3 4" key="1">
    <citation type="submission" date="2023-08" db="EMBL/GenBank/DDBJ databases">
        <title>Black Yeasts Isolated from many extreme environments.</title>
        <authorList>
            <person name="Coleine C."/>
            <person name="Stajich J.E."/>
            <person name="Selbmann L."/>
        </authorList>
    </citation>
    <scope>NUCLEOTIDE SEQUENCE [LARGE SCALE GENOMIC DNA]</scope>
    <source>
        <strain evidence="3 4">CCFEE 5935</strain>
    </source>
</reference>